<sequence>MSTNVRKVKPWKLERGSEQKQMVDINLTEKSMKHVLSYLTYEELVPLRLVSHSFNHVISKILNDSFEILGDKIDSALNETSKLLKEGSLDHNTIRHFKILYYLRAEYNVIRTAMKKYLDSYLVTFSGGSILDCFYKILRSNCKEVREGSDYMKIFQSVGIYLSNFSMEIDELIIQMKNKKNFKDKKNLKGCLGLDVFDILDCGLEFGRNIQISQGPDCVYLEGEYHGKDVNQFEELPDMNKQNMSESEIKSIVQMIRNNIRWSNLLFCIQRETSELAQDYFTPVQKIISNTSLTLRKDPAKVLNQKERDLSYILTLRCTKDDLSSKIAKMLKDNLSSDAPDWTAMRRNSHVDSSSEFTILIRMKAKTEDGVVNEKVIKLYHIGDECVSSEFNKVISAIR</sequence>
<dbReference type="InParanoid" id="A0A482XT58"/>
<name>A0A482XT58_LAOST</name>
<evidence type="ECO:0000313" key="3">
    <source>
        <dbReference type="Proteomes" id="UP000291343"/>
    </source>
</evidence>
<dbReference type="InterPro" id="IPR001810">
    <property type="entry name" value="F-box_dom"/>
</dbReference>
<keyword evidence="3" id="KW-1185">Reference proteome</keyword>
<accession>A0A482XT58</accession>
<organism evidence="2 3">
    <name type="scientific">Laodelphax striatellus</name>
    <name type="common">Small brown planthopper</name>
    <name type="synonym">Delphax striatella</name>
    <dbReference type="NCBI Taxonomy" id="195883"/>
    <lineage>
        <taxon>Eukaryota</taxon>
        <taxon>Metazoa</taxon>
        <taxon>Ecdysozoa</taxon>
        <taxon>Arthropoda</taxon>
        <taxon>Hexapoda</taxon>
        <taxon>Insecta</taxon>
        <taxon>Pterygota</taxon>
        <taxon>Neoptera</taxon>
        <taxon>Paraneoptera</taxon>
        <taxon>Hemiptera</taxon>
        <taxon>Auchenorrhyncha</taxon>
        <taxon>Fulgoroidea</taxon>
        <taxon>Delphacidae</taxon>
        <taxon>Criomorphinae</taxon>
        <taxon>Laodelphax</taxon>
    </lineage>
</organism>
<gene>
    <name evidence="2" type="ORF">LSTR_LSTR003234</name>
</gene>
<proteinExistence type="predicted"/>
<dbReference type="EMBL" id="QKKF02000897">
    <property type="protein sequence ID" value="RZF48854.1"/>
    <property type="molecule type" value="Genomic_DNA"/>
</dbReference>
<dbReference type="Pfam" id="PF00646">
    <property type="entry name" value="F-box"/>
    <property type="match status" value="1"/>
</dbReference>
<feature type="domain" description="F-box" evidence="1">
    <location>
        <begin position="26"/>
        <end position="60"/>
    </location>
</feature>
<reference evidence="2 3" key="1">
    <citation type="journal article" date="2017" name="Gigascience">
        <title>Genome sequence of the small brown planthopper, Laodelphax striatellus.</title>
        <authorList>
            <person name="Zhu J."/>
            <person name="Jiang F."/>
            <person name="Wang X."/>
            <person name="Yang P."/>
            <person name="Bao Y."/>
            <person name="Zhao W."/>
            <person name="Wang W."/>
            <person name="Lu H."/>
            <person name="Wang Q."/>
            <person name="Cui N."/>
            <person name="Li J."/>
            <person name="Chen X."/>
            <person name="Luo L."/>
            <person name="Yu J."/>
            <person name="Kang L."/>
            <person name="Cui F."/>
        </authorList>
    </citation>
    <scope>NUCLEOTIDE SEQUENCE [LARGE SCALE GENOMIC DNA]</scope>
    <source>
        <strain evidence="2">Lst14</strain>
    </source>
</reference>
<dbReference type="AlphaFoldDB" id="A0A482XT58"/>
<evidence type="ECO:0000259" key="1">
    <source>
        <dbReference type="Pfam" id="PF00646"/>
    </source>
</evidence>
<comment type="caution">
    <text evidence="2">The sequence shown here is derived from an EMBL/GenBank/DDBJ whole genome shotgun (WGS) entry which is preliminary data.</text>
</comment>
<dbReference type="Proteomes" id="UP000291343">
    <property type="component" value="Unassembled WGS sequence"/>
</dbReference>
<dbReference type="OrthoDB" id="5860767at2759"/>
<protein>
    <recommendedName>
        <fullName evidence="1">F-box domain-containing protein</fullName>
    </recommendedName>
</protein>
<evidence type="ECO:0000313" key="2">
    <source>
        <dbReference type="EMBL" id="RZF48854.1"/>
    </source>
</evidence>